<gene>
    <name evidence="1" type="ORF">HCJ94_17670</name>
</gene>
<proteinExistence type="predicted"/>
<organism evidence="1 2">
    <name type="scientific">Micromonospora thermarum</name>
    <dbReference type="NCBI Taxonomy" id="2720024"/>
    <lineage>
        <taxon>Bacteria</taxon>
        <taxon>Bacillati</taxon>
        <taxon>Actinomycetota</taxon>
        <taxon>Actinomycetes</taxon>
        <taxon>Micromonosporales</taxon>
        <taxon>Micromonosporaceae</taxon>
        <taxon>Micromonospora</taxon>
    </lineage>
</organism>
<comment type="caution">
    <text evidence="1">The sequence shown here is derived from an EMBL/GenBank/DDBJ whole genome shotgun (WGS) entry which is preliminary data.</text>
</comment>
<name>A0ABX0Z926_9ACTN</name>
<evidence type="ECO:0000313" key="1">
    <source>
        <dbReference type="EMBL" id="NJP33759.1"/>
    </source>
</evidence>
<sequence>MQECRSPTIDQASGWIVAEIAPEHSAALTIVSAGYFGNDLIRRRIVQAVFRPRRWASPNSVDPEATMALIVHVTLVVLSGVATDLVTESVLGAGRGTAARWRRWRARRRLARRSPPSGGQTRLPRLTATDARRVGEGARRIALNAGVTTEQADLLAIMLAAVLTEHGTAPGAAALPKGSAGAD</sequence>
<evidence type="ECO:0000313" key="2">
    <source>
        <dbReference type="Proteomes" id="UP000783871"/>
    </source>
</evidence>
<dbReference type="RefSeq" id="WP_168002128.1">
    <property type="nucleotide sequence ID" value="NZ_JAATEO010000018.1"/>
</dbReference>
<dbReference type="Proteomes" id="UP000783871">
    <property type="component" value="Unassembled WGS sequence"/>
</dbReference>
<reference evidence="1 2" key="1">
    <citation type="submission" date="2020-03" db="EMBL/GenBank/DDBJ databases">
        <title>WGS of actinomycetes isolated from Thailand.</title>
        <authorList>
            <person name="Thawai C."/>
        </authorList>
    </citation>
    <scope>NUCLEOTIDE SEQUENCE [LARGE SCALE GENOMIC DNA]</scope>
    <source>
        <strain evidence="1 2">HSS6-12</strain>
    </source>
</reference>
<protein>
    <submittedName>
        <fullName evidence="1">Uncharacterized protein</fullName>
    </submittedName>
</protein>
<accession>A0ABX0Z926</accession>
<keyword evidence="2" id="KW-1185">Reference proteome</keyword>
<dbReference type="EMBL" id="JAATEO010000018">
    <property type="protein sequence ID" value="NJP33759.1"/>
    <property type="molecule type" value="Genomic_DNA"/>
</dbReference>